<evidence type="ECO:0000256" key="1">
    <source>
        <dbReference type="SAM" id="MobiDB-lite"/>
    </source>
</evidence>
<dbReference type="EMBL" id="CAJPVJ010006711">
    <property type="protein sequence ID" value="CAG2170660.1"/>
    <property type="molecule type" value="Genomic_DNA"/>
</dbReference>
<dbReference type="EMBL" id="OC921536">
    <property type="protein sequence ID" value="CAD7653473.1"/>
    <property type="molecule type" value="Genomic_DNA"/>
</dbReference>
<feature type="compositionally biased region" description="Basic and acidic residues" evidence="1">
    <location>
        <begin position="161"/>
        <end position="181"/>
    </location>
</feature>
<dbReference type="AlphaFoldDB" id="A0A7R9QQK6"/>
<sequence>MFAFLLIAFLLISPKIDFTDGKVGPTVASRGGPVMKDKTRHSHHHRPESLGVEKDVNPRQPADPVAIETTVDTPVDPGNLNPSASDAPAPVDTNSGTGGENDTTTDTVVDPVVTSTVVGPVVTSDANNTGVNANEPAAPVPDDNIQEDAIPGDLPIAPPNEPKKPGKGDNESREKPTEETKIGAAVVSKPEPTAGPPSEPDSKEKLDQKQDSKEASTDKPPSDKGKDAKKESETTGADTKAIDQKPKSAESDVPEV</sequence>
<evidence type="ECO:0000313" key="4">
    <source>
        <dbReference type="Proteomes" id="UP000728032"/>
    </source>
</evidence>
<feature type="chain" id="PRO_5036211904" evidence="2">
    <location>
        <begin position="22"/>
        <end position="256"/>
    </location>
</feature>
<keyword evidence="4" id="KW-1185">Reference proteome</keyword>
<feature type="compositionally biased region" description="Basic and acidic residues" evidence="1">
    <location>
        <begin position="200"/>
        <end position="233"/>
    </location>
</feature>
<feature type="signal peptide" evidence="2">
    <location>
        <begin position="1"/>
        <end position="21"/>
    </location>
</feature>
<gene>
    <name evidence="3" type="ORF">ONB1V03_LOCUS10126</name>
</gene>
<name>A0A7R9QQK6_9ACAR</name>
<proteinExistence type="predicted"/>
<keyword evidence="2" id="KW-0732">Signal</keyword>
<feature type="region of interest" description="Disordered" evidence="1">
    <location>
        <begin position="23"/>
        <end position="256"/>
    </location>
</feature>
<organism evidence="3">
    <name type="scientific">Oppiella nova</name>
    <dbReference type="NCBI Taxonomy" id="334625"/>
    <lineage>
        <taxon>Eukaryota</taxon>
        <taxon>Metazoa</taxon>
        <taxon>Ecdysozoa</taxon>
        <taxon>Arthropoda</taxon>
        <taxon>Chelicerata</taxon>
        <taxon>Arachnida</taxon>
        <taxon>Acari</taxon>
        <taxon>Acariformes</taxon>
        <taxon>Sarcoptiformes</taxon>
        <taxon>Oribatida</taxon>
        <taxon>Brachypylina</taxon>
        <taxon>Oppioidea</taxon>
        <taxon>Oppiidae</taxon>
        <taxon>Oppiella</taxon>
    </lineage>
</organism>
<feature type="compositionally biased region" description="Low complexity" evidence="1">
    <location>
        <begin position="92"/>
        <end position="123"/>
    </location>
</feature>
<reference evidence="3" key="1">
    <citation type="submission" date="2020-11" db="EMBL/GenBank/DDBJ databases">
        <authorList>
            <person name="Tran Van P."/>
        </authorList>
    </citation>
    <scope>NUCLEOTIDE SEQUENCE</scope>
</reference>
<feature type="compositionally biased region" description="Basic and acidic residues" evidence="1">
    <location>
        <begin position="240"/>
        <end position="250"/>
    </location>
</feature>
<evidence type="ECO:0000313" key="3">
    <source>
        <dbReference type="EMBL" id="CAD7653473.1"/>
    </source>
</evidence>
<dbReference type="Proteomes" id="UP000728032">
    <property type="component" value="Unassembled WGS sequence"/>
</dbReference>
<protein>
    <submittedName>
        <fullName evidence="3">Uncharacterized protein</fullName>
    </submittedName>
</protein>
<feature type="compositionally biased region" description="Basic and acidic residues" evidence="1">
    <location>
        <begin position="47"/>
        <end position="57"/>
    </location>
</feature>
<evidence type="ECO:0000256" key="2">
    <source>
        <dbReference type="SAM" id="SignalP"/>
    </source>
</evidence>
<accession>A0A7R9QQK6</accession>